<comment type="caution">
    <text evidence="3">The sequence shown here is derived from an EMBL/GenBank/DDBJ whole genome shotgun (WGS) entry which is preliminary data.</text>
</comment>
<dbReference type="AlphaFoldDB" id="A0A4V2F4C1"/>
<evidence type="ECO:0000313" key="4">
    <source>
        <dbReference type="Proteomes" id="UP000293638"/>
    </source>
</evidence>
<dbReference type="InterPro" id="IPR002645">
    <property type="entry name" value="STAS_dom"/>
</dbReference>
<dbReference type="Pfam" id="PF13466">
    <property type="entry name" value="STAS_2"/>
    <property type="match status" value="1"/>
</dbReference>
<dbReference type="InterPro" id="IPR052746">
    <property type="entry name" value="MlaB_ABC_Transporter"/>
</dbReference>
<dbReference type="OrthoDB" id="3428850at2"/>
<evidence type="ECO:0000313" key="3">
    <source>
        <dbReference type="EMBL" id="RZS87087.1"/>
    </source>
</evidence>
<evidence type="ECO:0000259" key="2">
    <source>
        <dbReference type="PROSITE" id="PS50801"/>
    </source>
</evidence>
<dbReference type="Proteomes" id="UP000293638">
    <property type="component" value="Unassembled WGS sequence"/>
</dbReference>
<sequence length="183" mass="18800">MTTSHRPCPADLLLDGWSSSRVAFAGPDEQGNWSLVLTDSGETGPGAAEPGEDEPAAAVGGLRPVPPPASLGLQVQGDGERATLALRGELDVATSGLLDALLDDLLRTRRSPRLSSLVVDTAGVTFADAAGISPLLHARAVLHRRGGTFEVRDPSPAVLRLLTLLGLTALVVVPGPPQPAQTA</sequence>
<dbReference type="EMBL" id="SGXD01000003">
    <property type="protein sequence ID" value="RZS87087.1"/>
    <property type="molecule type" value="Genomic_DNA"/>
</dbReference>
<feature type="region of interest" description="Disordered" evidence="1">
    <location>
        <begin position="33"/>
        <end position="55"/>
    </location>
</feature>
<dbReference type="InterPro" id="IPR036513">
    <property type="entry name" value="STAS_dom_sf"/>
</dbReference>
<gene>
    <name evidence="3" type="ORF">EV189_2509</name>
</gene>
<dbReference type="CDD" id="cd07043">
    <property type="entry name" value="STAS_anti-anti-sigma_factors"/>
    <property type="match status" value="1"/>
</dbReference>
<dbReference type="InterPro" id="IPR058548">
    <property type="entry name" value="MlaB-like_STAS"/>
</dbReference>
<reference evidence="3 4" key="1">
    <citation type="submission" date="2019-02" db="EMBL/GenBank/DDBJ databases">
        <title>Genomic Encyclopedia of Type Strains, Phase IV (KMG-IV): sequencing the most valuable type-strain genomes for metagenomic binning, comparative biology and taxonomic classification.</title>
        <authorList>
            <person name="Goeker M."/>
        </authorList>
    </citation>
    <scope>NUCLEOTIDE SEQUENCE [LARGE SCALE GENOMIC DNA]</scope>
    <source>
        <strain evidence="3 4">DSM 45622</strain>
    </source>
</reference>
<protein>
    <submittedName>
        <fullName evidence="3">Anti-anti-sigma factor</fullName>
    </submittedName>
</protein>
<name>A0A4V2F4C1_9ACTN</name>
<keyword evidence="4" id="KW-1185">Reference proteome</keyword>
<dbReference type="SUPFAM" id="SSF52091">
    <property type="entry name" value="SpoIIaa-like"/>
    <property type="match status" value="1"/>
</dbReference>
<organism evidence="3 4">
    <name type="scientific">Motilibacter rhizosphaerae</name>
    <dbReference type="NCBI Taxonomy" id="598652"/>
    <lineage>
        <taxon>Bacteria</taxon>
        <taxon>Bacillati</taxon>
        <taxon>Actinomycetota</taxon>
        <taxon>Actinomycetes</taxon>
        <taxon>Motilibacterales</taxon>
        <taxon>Motilibacteraceae</taxon>
        <taxon>Motilibacter</taxon>
    </lineage>
</organism>
<dbReference type="PANTHER" id="PTHR35849">
    <property type="entry name" value="BLR2341 PROTEIN"/>
    <property type="match status" value="1"/>
</dbReference>
<proteinExistence type="predicted"/>
<dbReference type="PANTHER" id="PTHR35849:SF2">
    <property type="entry name" value="BLR2341 PROTEIN"/>
    <property type="match status" value="1"/>
</dbReference>
<accession>A0A4V2F4C1</accession>
<dbReference type="Gene3D" id="3.30.750.24">
    <property type="entry name" value="STAS domain"/>
    <property type="match status" value="1"/>
</dbReference>
<feature type="domain" description="STAS" evidence="2">
    <location>
        <begin position="84"/>
        <end position="183"/>
    </location>
</feature>
<dbReference type="PROSITE" id="PS50801">
    <property type="entry name" value="STAS"/>
    <property type="match status" value="1"/>
</dbReference>
<evidence type="ECO:0000256" key="1">
    <source>
        <dbReference type="SAM" id="MobiDB-lite"/>
    </source>
</evidence>
<dbReference type="RefSeq" id="WP_130493266.1">
    <property type="nucleotide sequence ID" value="NZ_SGXD01000003.1"/>
</dbReference>